<dbReference type="EMBL" id="JXCE01000004">
    <property type="protein sequence ID" value="KPA46437.1"/>
    <property type="molecule type" value="Genomic_DNA"/>
</dbReference>
<sequence>MADHQLPVPKRFITGHNHDGKAIFDTQLGDEMPTNILTNYNFHLGYVTRGVPVDLTSDSDIKTYQSYITGPPGLSLLGGSILRFVDLPPGGGDMHRTLSIDYGVVLEGEVKLVLDSGESRVLKRGDVVVQRGTMHQWVNTDREKWARSG</sequence>
<gene>
    <name evidence="2" type="ORF">FLAG1_00561</name>
</gene>
<organism evidence="2 3">
    <name type="scientific">Fusarium langsethiae</name>
    <dbReference type="NCBI Taxonomy" id="179993"/>
    <lineage>
        <taxon>Eukaryota</taxon>
        <taxon>Fungi</taxon>
        <taxon>Dikarya</taxon>
        <taxon>Ascomycota</taxon>
        <taxon>Pezizomycotina</taxon>
        <taxon>Sordariomycetes</taxon>
        <taxon>Hypocreomycetidae</taxon>
        <taxon>Hypocreales</taxon>
        <taxon>Nectriaceae</taxon>
        <taxon>Fusarium</taxon>
    </lineage>
</organism>
<evidence type="ECO:0000313" key="3">
    <source>
        <dbReference type="Proteomes" id="UP000037904"/>
    </source>
</evidence>
<comment type="caution">
    <text evidence="2">The sequence shown here is derived from an EMBL/GenBank/DDBJ whole genome shotgun (WGS) entry which is preliminary data.</text>
</comment>
<feature type="domain" description="Cupin type-2" evidence="1">
    <location>
        <begin position="84"/>
        <end position="143"/>
    </location>
</feature>
<dbReference type="InterPro" id="IPR014710">
    <property type="entry name" value="RmlC-like_jellyroll"/>
</dbReference>
<dbReference type="PANTHER" id="PTHR36156">
    <property type="entry name" value="SLR2101 PROTEIN"/>
    <property type="match status" value="1"/>
</dbReference>
<evidence type="ECO:0000259" key="1">
    <source>
        <dbReference type="Pfam" id="PF07883"/>
    </source>
</evidence>
<proteinExistence type="predicted"/>
<dbReference type="Gene3D" id="2.60.120.10">
    <property type="entry name" value="Jelly Rolls"/>
    <property type="match status" value="1"/>
</dbReference>
<dbReference type="InterPro" id="IPR047142">
    <property type="entry name" value="OryJ/VirC-like"/>
</dbReference>
<dbReference type="AlphaFoldDB" id="A0A0N0DI32"/>
<dbReference type="InterPro" id="IPR011051">
    <property type="entry name" value="RmlC_Cupin_sf"/>
</dbReference>
<dbReference type="Proteomes" id="UP000037904">
    <property type="component" value="Unassembled WGS sequence"/>
</dbReference>
<name>A0A0N0DI32_FUSLA</name>
<accession>A0A0N0DI32</accession>
<protein>
    <submittedName>
        <fullName evidence="2">Cupin protein</fullName>
    </submittedName>
</protein>
<dbReference type="Pfam" id="PF07883">
    <property type="entry name" value="Cupin_2"/>
    <property type="match status" value="1"/>
</dbReference>
<dbReference type="PANTHER" id="PTHR36156:SF3">
    <property type="entry name" value="CUPIN 2 CONSERVED BARREL DOMAIN-CONTAINING PROTEIN"/>
    <property type="match status" value="1"/>
</dbReference>
<evidence type="ECO:0000313" key="2">
    <source>
        <dbReference type="EMBL" id="KPA46437.1"/>
    </source>
</evidence>
<reference evidence="2 3" key="1">
    <citation type="submission" date="2015-04" db="EMBL/GenBank/DDBJ databases">
        <title>The draft genome sequence of Fusarium langsethiae, a T-2/HT-2 mycotoxin producer.</title>
        <authorList>
            <person name="Lysoe E."/>
            <person name="Divon H.H."/>
            <person name="Terzi V."/>
            <person name="Orru L."/>
            <person name="Lamontanara A."/>
            <person name="Kolseth A.-K."/>
            <person name="Frandsen R.J."/>
            <person name="Nielsen K."/>
            <person name="Thrane U."/>
        </authorList>
    </citation>
    <scope>NUCLEOTIDE SEQUENCE [LARGE SCALE GENOMIC DNA]</scope>
    <source>
        <strain evidence="2 3">Fl201059</strain>
    </source>
</reference>
<dbReference type="SUPFAM" id="SSF51182">
    <property type="entry name" value="RmlC-like cupins"/>
    <property type="match status" value="1"/>
</dbReference>
<dbReference type="CDD" id="cd02231">
    <property type="entry name" value="cupin_BLL6423-like"/>
    <property type="match status" value="1"/>
</dbReference>
<dbReference type="OrthoDB" id="5840532at2759"/>
<dbReference type="InterPro" id="IPR013096">
    <property type="entry name" value="Cupin_2"/>
</dbReference>
<keyword evidence="3" id="KW-1185">Reference proteome</keyword>